<name>A0A2N0Q1E1_9GLOM</name>
<reference evidence="2 3" key="2">
    <citation type="submission" date="2017-09" db="EMBL/GenBank/DDBJ databases">
        <title>Extensive intraspecific genome diversity in a model arbuscular mycorrhizal fungus.</title>
        <authorList>
            <person name="Chen E.C."/>
            <person name="Morin E."/>
            <person name="Beaudet D."/>
            <person name="Noel J."/>
            <person name="Ndikumana S."/>
            <person name="Charron P."/>
            <person name="St-Onge C."/>
            <person name="Giorgi J."/>
            <person name="Grigoriev I.V."/>
            <person name="Roux C."/>
            <person name="Martin F.M."/>
            <person name="Corradi N."/>
        </authorList>
    </citation>
    <scope>NUCLEOTIDE SEQUENCE [LARGE SCALE GENOMIC DNA]</scope>
    <source>
        <strain evidence="2 3">A5</strain>
    </source>
</reference>
<dbReference type="AlphaFoldDB" id="A0A2N0Q1E1"/>
<proteinExistence type="predicted"/>
<sequence>MAEEYVVISGEIVVVVVVVIIGVFVEIIDDDDDIENSEHNCERAKHILSEYNHVHIDSCLYNHTEKCSFKIIRVPYVNLPTIRPLFIQKNKISLHQRHYYPSLNRDEFEKLNEDLSYSAIST</sequence>
<keyword evidence="1" id="KW-0472">Membrane</keyword>
<accession>A0A2N0Q1E1</accession>
<protein>
    <submittedName>
        <fullName evidence="2">Uncharacterized protein</fullName>
    </submittedName>
</protein>
<dbReference type="Proteomes" id="UP000232722">
    <property type="component" value="Unassembled WGS sequence"/>
</dbReference>
<organism evidence="2 3">
    <name type="scientific">Rhizophagus irregularis</name>
    <dbReference type="NCBI Taxonomy" id="588596"/>
    <lineage>
        <taxon>Eukaryota</taxon>
        <taxon>Fungi</taxon>
        <taxon>Fungi incertae sedis</taxon>
        <taxon>Mucoromycota</taxon>
        <taxon>Glomeromycotina</taxon>
        <taxon>Glomeromycetes</taxon>
        <taxon>Glomerales</taxon>
        <taxon>Glomeraceae</taxon>
        <taxon>Rhizophagus</taxon>
    </lineage>
</organism>
<dbReference type="VEuPathDB" id="FungiDB:FUN_011983"/>
<dbReference type="EMBL" id="LLXJ01000222">
    <property type="protein sequence ID" value="PKC12856.1"/>
    <property type="molecule type" value="Genomic_DNA"/>
</dbReference>
<gene>
    <name evidence="2" type="ORF">RhiirA5_496617</name>
</gene>
<reference evidence="2 3" key="1">
    <citation type="submission" date="2016-04" db="EMBL/GenBank/DDBJ databases">
        <title>Genome analyses suggest a sexual origin of heterokaryosis in a supposedly ancient asexual fungus.</title>
        <authorList>
            <person name="Ropars J."/>
            <person name="Sedzielewska K."/>
            <person name="Noel J."/>
            <person name="Charron P."/>
            <person name="Farinelli L."/>
            <person name="Marton T."/>
            <person name="Kruger M."/>
            <person name="Pelin A."/>
            <person name="Brachmann A."/>
            <person name="Corradi N."/>
        </authorList>
    </citation>
    <scope>NUCLEOTIDE SEQUENCE [LARGE SCALE GENOMIC DNA]</scope>
    <source>
        <strain evidence="2 3">A5</strain>
    </source>
</reference>
<comment type="caution">
    <text evidence="2">The sequence shown here is derived from an EMBL/GenBank/DDBJ whole genome shotgun (WGS) entry which is preliminary data.</text>
</comment>
<keyword evidence="1" id="KW-1133">Transmembrane helix</keyword>
<evidence type="ECO:0000313" key="2">
    <source>
        <dbReference type="EMBL" id="PKC12856.1"/>
    </source>
</evidence>
<dbReference type="Gene3D" id="3.90.640.10">
    <property type="entry name" value="Actin, Chain A, domain 4"/>
    <property type="match status" value="1"/>
</dbReference>
<evidence type="ECO:0000256" key="1">
    <source>
        <dbReference type="SAM" id="Phobius"/>
    </source>
</evidence>
<feature type="transmembrane region" description="Helical" evidence="1">
    <location>
        <begin position="6"/>
        <end position="28"/>
    </location>
</feature>
<keyword evidence="1" id="KW-0812">Transmembrane</keyword>
<evidence type="ECO:0000313" key="3">
    <source>
        <dbReference type="Proteomes" id="UP000232722"/>
    </source>
</evidence>
<dbReference type="VEuPathDB" id="FungiDB:RhiirFUN_016495"/>